<evidence type="ECO:0000313" key="2">
    <source>
        <dbReference type="EMBL" id="MPM07847.1"/>
    </source>
</evidence>
<gene>
    <name evidence="2" type="ORF">SDC9_54156</name>
</gene>
<sequence>MKNFVNIQPEMLRWAIGRAGFTVEGMTEKVPQLSAWLDGTKQPTVKQLENFSKKTYLPFGYFFLPEPPREELPIPFFRTNGSTLEQVSINVYDTILLLQQRQDWLRDYLKENEFDELEFVGKYNSKSDVKSIVNDIRETLGLSENWAAGFRTWDEALGHLVQKIEDKGIITVFNGVVENNTSRKIQVEECRGFVLVDKAAPFMFINNADSKAAQMFTIVHELAHIWTGKSAGFDFRKLEPANDENEILCDRVAAEFLVPEKNFRIFWNTKPDIKAASRYFKVSEIVIARRALDTGIISRKEFFDFYDEYIHREFVKKEAQGPGGDFYATTRKRLSIGFATHIFNAIKSGDLLYRDAYRLTSLKGDTFQSFFSQTFRMA</sequence>
<comment type="caution">
    <text evidence="2">The sequence shown here is derived from an EMBL/GenBank/DDBJ whole genome shotgun (WGS) entry which is preliminary data.</text>
</comment>
<dbReference type="PANTHER" id="PTHR43236">
    <property type="entry name" value="ANTITOXIN HIGA1"/>
    <property type="match status" value="1"/>
</dbReference>
<feature type="domain" description="IrrE N-terminal-like" evidence="1">
    <location>
        <begin position="189"/>
        <end position="291"/>
    </location>
</feature>
<dbReference type="AlphaFoldDB" id="A0A644WVY4"/>
<dbReference type="EMBL" id="VSSQ01001382">
    <property type="protein sequence ID" value="MPM07847.1"/>
    <property type="molecule type" value="Genomic_DNA"/>
</dbReference>
<dbReference type="InterPro" id="IPR052345">
    <property type="entry name" value="Rad_response_metalloprotease"/>
</dbReference>
<evidence type="ECO:0000259" key="1">
    <source>
        <dbReference type="Pfam" id="PF06114"/>
    </source>
</evidence>
<reference evidence="2" key="1">
    <citation type="submission" date="2019-08" db="EMBL/GenBank/DDBJ databases">
        <authorList>
            <person name="Kucharzyk K."/>
            <person name="Murdoch R.W."/>
            <person name="Higgins S."/>
            <person name="Loffler F."/>
        </authorList>
    </citation>
    <scope>NUCLEOTIDE SEQUENCE</scope>
</reference>
<dbReference type="PANTHER" id="PTHR43236:SF2">
    <property type="entry name" value="BLL0069 PROTEIN"/>
    <property type="match status" value="1"/>
</dbReference>
<name>A0A644WVY4_9ZZZZ</name>
<protein>
    <recommendedName>
        <fullName evidence="1">IrrE N-terminal-like domain-containing protein</fullName>
    </recommendedName>
</protein>
<organism evidence="2">
    <name type="scientific">bioreactor metagenome</name>
    <dbReference type="NCBI Taxonomy" id="1076179"/>
    <lineage>
        <taxon>unclassified sequences</taxon>
        <taxon>metagenomes</taxon>
        <taxon>ecological metagenomes</taxon>
    </lineage>
</organism>
<proteinExistence type="predicted"/>
<accession>A0A644WVY4</accession>
<dbReference type="Gene3D" id="1.10.10.2910">
    <property type="match status" value="1"/>
</dbReference>
<dbReference type="InterPro" id="IPR010359">
    <property type="entry name" value="IrrE_HExxH"/>
</dbReference>
<dbReference type="Pfam" id="PF06114">
    <property type="entry name" value="Peptidase_M78"/>
    <property type="match status" value="1"/>
</dbReference>